<name>A0A1H6HQG4_9FLAO</name>
<dbReference type="AlphaFoldDB" id="A0A1H6HQG4"/>
<keyword evidence="3" id="KW-1185">Reference proteome</keyword>
<feature type="transmembrane region" description="Helical" evidence="1">
    <location>
        <begin position="7"/>
        <end position="29"/>
    </location>
</feature>
<keyword evidence="1" id="KW-0472">Membrane</keyword>
<protein>
    <submittedName>
        <fullName evidence="2">Uncharacterized protein</fullName>
    </submittedName>
</protein>
<organism evidence="2 3">
    <name type="scientific">Epilithonimonas hominis</name>
    <dbReference type="NCBI Taxonomy" id="420404"/>
    <lineage>
        <taxon>Bacteria</taxon>
        <taxon>Pseudomonadati</taxon>
        <taxon>Bacteroidota</taxon>
        <taxon>Flavobacteriia</taxon>
        <taxon>Flavobacteriales</taxon>
        <taxon>Weeksellaceae</taxon>
        <taxon>Chryseobacterium group</taxon>
        <taxon>Epilithonimonas</taxon>
    </lineage>
</organism>
<feature type="transmembrane region" description="Helical" evidence="1">
    <location>
        <begin position="110"/>
        <end position="128"/>
    </location>
</feature>
<feature type="transmembrane region" description="Helical" evidence="1">
    <location>
        <begin position="69"/>
        <end position="90"/>
    </location>
</feature>
<evidence type="ECO:0000256" key="1">
    <source>
        <dbReference type="SAM" id="Phobius"/>
    </source>
</evidence>
<keyword evidence="1" id="KW-1133">Transmembrane helix</keyword>
<evidence type="ECO:0000313" key="3">
    <source>
        <dbReference type="Proteomes" id="UP000198555"/>
    </source>
</evidence>
<reference evidence="3" key="1">
    <citation type="submission" date="2016-10" db="EMBL/GenBank/DDBJ databases">
        <authorList>
            <person name="Varghese N."/>
            <person name="Submissions S."/>
        </authorList>
    </citation>
    <scope>NUCLEOTIDE SEQUENCE [LARGE SCALE GENOMIC DNA]</scope>
    <source>
        <strain evidence="3">DSM 19326</strain>
    </source>
</reference>
<sequence>MKTIKEILIFGGITVIITFLLNTLLAKILPDTFDLWIYDSLSSFIISVILIIFSLIIKENKNFDFFLRYSFSNFLLFTVHNFIFAIKISFGKVRFCVPEKISNEKLYETSFIANFIVFLSTFFFLVLFKERNVNIFTKNSVTYMVLIFILITVFRAQNLLSQSLNFILSIF</sequence>
<dbReference type="EMBL" id="FNWX01000001">
    <property type="protein sequence ID" value="SEH36203.1"/>
    <property type="molecule type" value="Genomic_DNA"/>
</dbReference>
<feature type="transmembrane region" description="Helical" evidence="1">
    <location>
        <begin position="140"/>
        <end position="157"/>
    </location>
</feature>
<accession>A0A1H6HQG4</accession>
<feature type="transmembrane region" description="Helical" evidence="1">
    <location>
        <begin position="35"/>
        <end position="57"/>
    </location>
</feature>
<proteinExistence type="predicted"/>
<dbReference type="Proteomes" id="UP000198555">
    <property type="component" value="Unassembled WGS sequence"/>
</dbReference>
<gene>
    <name evidence="2" type="ORF">SAMN05421793_10119</name>
</gene>
<keyword evidence="1" id="KW-0812">Transmembrane</keyword>
<evidence type="ECO:0000313" key="2">
    <source>
        <dbReference type="EMBL" id="SEH36203.1"/>
    </source>
</evidence>